<dbReference type="PANTHER" id="PTHR13650">
    <property type="entry name" value="SPATACSIN"/>
    <property type="match status" value="1"/>
</dbReference>
<dbReference type="STRING" id="623744.A0A553R9J3"/>
<dbReference type="Proteomes" id="UP000316079">
    <property type="component" value="Unassembled WGS sequence"/>
</dbReference>
<sequence length="2242" mass="251667">MLSTSGSNSGARPGPGLEVNLDLDVCPELPDLAQAQLSSGLNPALLCCTNAQGETQVKSLGDQKRDTNILTNSCTHFLWESGYCLKPKLLLMDSEFALRVYDVETEDQLTLLCDLPSHELLEGIQDRYPDVESVDSLRALSFSESLCVLLLNSRLLLQLRVTQTLSLETLSCYPLSEVGQMADECVDCCLCRGLLFILLRTGLAYVFDSSDGQLIARVDFISYCSDPDFASTSSSFSLLQVSQDLSTAVSITLARQAVAIDLNHYFSAHPDHLCSSSALSHSYLKPSASWDLDGLSSSAHSLSVIERALQTDRSWDSRLSLLYRQIKAKVHSTFNSPWYKAAKHIECHRVAVVSQMSCSYLKPGGAVMSFNVPDGALPAGLNVTEFSVLVRFTCPANVNTVLAYWDFKDKGVAYHHEETNAVPVQRASEENLALLLKASGLSLVLFRVTQDELLNRLMIFGSAGMVDSLCHLNTWGRCSIPIHALQAGLKNHQLDTVEFFLKSKENLLSSASGFTCTLTHLRSVQALCPALDLLRSSIRDTLTEAQSQQFSEQLLSITLRFLHTQIRFLLSTAQELDEHLQECVRILQSFISDLRVFLKRFPWLESDGETAASGQTPAPEASPHWHSLSDEEVVYEAVLSSRIPDAQAFLRSRGSKHTLEDVRRIILMHTHSLLKKRELQEAQNLLSNMGFNVKEQLHNICVFTEDQDLRTFMVEELQKMSFLSAEELQQVQFIQTIANLCSEPATRCCKPLQSHSFLSRSADSQSRRLLHQLLHDSSPSTSSLLDCVRLHWVRHWDVEAQKQILLSRLALTSEGSWDAAQLWSYLTSLNDSDRCFSWLNSTSPSASVGDGETVNPWPDLAPQIINSSSQCGENLLNRILDVLARQGLFVPSEMEDFQQLLWRMAQAGGVMYDGRDPPLPNFHHRFIVHCLENSLQYMLYTYLEHYRLTPEHCALLGDRTAFESFPWFNMMLKLQKIPRNLQDPECVFEASLTSAQVLLLRGGQASVSSVLLEGHTLLALATVMFRAGGIHQAVCEHELDSQLLRMALGVYPKLKSALFPQSNPRADLTLYQLIQTSNTVNSSCGETSSELPHFSSAALVSRYAPVENLDFLYYLRQGRPAVAYCVFLTQHLIDCNNIKIQLCVAAQQAYALALLHFSSTSVCSACVCFCELLGVCSLKLRTDVRSLNLIYADSAQSSPDHEPITHSLVEKASELLSAEQRVAAELLPHLEAAVRDVQEKDAVSSWQEVTQDWSLPVLFSHLHGLPLSPALPLLCARDGQWLHFLLFVQMHKFPPQQCHLSLALEDPGSTPDLPRDESPTSPREIFQMLLWSQESHRAWKILLSESIRQHCPLLSVLAACHQGAELLQCLCVWILTSMEEDDVTREATAHIDESPAHHLWSLHDLSIIWKTLLARGKIRPLIRGFHLYQRESPLISMLQMYEFCSDYKDYHRAKEKLLDFQKALLNCRSSSVVLSSDSLPVPWIESQASVLLLMLLKQSSTQFELRRLLQLLVDVEKLLKSNGPDFRSLSALSQILSETPLSFPSTLLEAFSPEVFQTESRRLMEELQNIGLFKAARELATLAQLPLDALITTQLLQDLSVQQQKRQWERLDTRLAFWSKSHDQLSTNHVLPETSCRFFLSQAEGALDSDPELLILQERCVLLALAAHWLSLCSPASVSLRLADLEKRQWEFRIQWQMLDEALERQSLFASSDPCEDSVEKLLRQFSFSKIMDDPSVLSLDGLPVEGDECSLSEDEQRVLEGLIGKLLDSGSVCEASRVCRYFSLFQKDVWLVLKCRGLACGEIQPELQSPQGETRHSLTSSPSVSSLSSFVVLSSPEDAVELLIKQLLDQSDRGKSFCQQLLCLYQLAKELQCPFSDLSLDPPPLILRKVLLSLSAPLLERCRKAQFFISVHGLPPDTVAEIISTGVMEGLIASARDPENFVELLILAHDCFSVSCNMEGIVRVLQASRVLSHTHLTHGDTHGLLVRLLTGIGRYSDMTYLKTALLDYIKRCLPGDSEKYNMVALCFSMCREIGENHEAAARTQLKIIESKPWVVTAELKSSLTKVLTLLKDAAESYSKDHCMRQAVRCVKLSKLVMLQLHFLNQGLEESIINLQPQKIQSIIASLPRCYQALVVCEAYEFSPDWSELLYQKVILQADFTYLEEFKRHRTLTSSLFQEISDKVSLLKPPASSSQNLKKLLSHCECVYTHYKLAYEHQFLDVANTLLQDSRTNSFLNDRLGT</sequence>
<dbReference type="GO" id="GO:0030424">
    <property type="term" value="C:axon"/>
    <property type="evidence" value="ECO:0007669"/>
    <property type="project" value="TreeGrafter"/>
</dbReference>
<comment type="caution">
    <text evidence="2">The sequence shown here is derived from an EMBL/GenBank/DDBJ whole genome shotgun (WGS) entry which is preliminary data.</text>
</comment>
<gene>
    <name evidence="2" type="ORF">DNTS_027858</name>
</gene>
<dbReference type="GO" id="GO:0030425">
    <property type="term" value="C:dendrite"/>
    <property type="evidence" value="ECO:0007669"/>
    <property type="project" value="TreeGrafter"/>
</dbReference>
<dbReference type="GO" id="GO:0005737">
    <property type="term" value="C:cytoplasm"/>
    <property type="evidence" value="ECO:0007669"/>
    <property type="project" value="TreeGrafter"/>
</dbReference>
<evidence type="ECO:0000313" key="2">
    <source>
        <dbReference type="EMBL" id="TRY98845.1"/>
    </source>
</evidence>
<accession>A0A553R9J3</accession>
<dbReference type="EMBL" id="SRMA01025135">
    <property type="protein sequence ID" value="TRY98845.1"/>
    <property type="molecule type" value="Genomic_DNA"/>
</dbReference>
<evidence type="ECO:0000259" key="1">
    <source>
        <dbReference type="Pfam" id="PF14649"/>
    </source>
</evidence>
<dbReference type="GO" id="GO:0007268">
    <property type="term" value="P:chemical synaptic transmission"/>
    <property type="evidence" value="ECO:0007669"/>
    <property type="project" value="TreeGrafter"/>
</dbReference>
<dbReference type="OrthoDB" id="2018754at2759"/>
<dbReference type="InterPro" id="IPR028107">
    <property type="entry name" value="Spatacsin_C_dom"/>
</dbReference>
<dbReference type="GO" id="GO:0045202">
    <property type="term" value="C:synapse"/>
    <property type="evidence" value="ECO:0007669"/>
    <property type="project" value="TreeGrafter"/>
</dbReference>
<reference evidence="2 3" key="1">
    <citation type="journal article" date="2019" name="Sci. Data">
        <title>Hybrid genome assembly and annotation of Danionella translucida.</title>
        <authorList>
            <person name="Kadobianskyi M."/>
            <person name="Schulze L."/>
            <person name="Schuelke M."/>
            <person name="Judkewitz B."/>
        </authorList>
    </citation>
    <scope>NUCLEOTIDE SEQUENCE [LARGE SCALE GENOMIC DNA]</scope>
    <source>
        <strain evidence="2 3">Bolton</strain>
    </source>
</reference>
<evidence type="ECO:0000313" key="3">
    <source>
        <dbReference type="Proteomes" id="UP000316079"/>
    </source>
</evidence>
<protein>
    <recommendedName>
        <fullName evidence="1">Spatacsin C-terminal domain-containing protein</fullName>
    </recommendedName>
</protein>
<dbReference type="PANTHER" id="PTHR13650:SF0">
    <property type="entry name" value="SPATACSIN"/>
    <property type="match status" value="1"/>
</dbReference>
<dbReference type="Pfam" id="PF14649">
    <property type="entry name" value="Spatacsin_C"/>
    <property type="match status" value="1"/>
</dbReference>
<dbReference type="InterPro" id="IPR028103">
    <property type="entry name" value="Spatacsin"/>
</dbReference>
<dbReference type="GO" id="GO:0007409">
    <property type="term" value="P:axonogenesis"/>
    <property type="evidence" value="ECO:0007669"/>
    <property type="project" value="TreeGrafter"/>
</dbReference>
<proteinExistence type="predicted"/>
<dbReference type="GO" id="GO:0008088">
    <property type="term" value="P:axo-dendritic transport"/>
    <property type="evidence" value="ECO:0007669"/>
    <property type="project" value="TreeGrafter"/>
</dbReference>
<dbReference type="GO" id="GO:0048489">
    <property type="term" value="P:synaptic vesicle transport"/>
    <property type="evidence" value="ECO:0007669"/>
    <property type="project" value="TreeGrafter"/>
</dbReference>
<feature type="domain" description="Spatacsin C-terminal" evidence="1">
    <location>
        <begin position="2001"/>
        <end position="2184"/>
    </location>
</feature>
<organism evidence="2 3">
    <name type="scientific">Danionella cerebrum</name>
    <dbReference type="NCBI Taxonomy" id="2873325"/>
    <lineage>
        <taxon>Eukaryota</taxon>
        <taxon>Metazoa</taxon>
        <taxon>Chordata</taxon>
        <taxon>Craniata</taxon>
        <taxon>Vertebrata</taxon>
        <taxon>Euteleostomi</taxon>
        <taxon>Actinopterygii</taxon>
        <taxon>Neopterygii</taxon>
        <taxon>Teleostei</taxon>
        <taxon>Ostariophysi</taxon>
        <taxon>Cypriniformes</taxon>
        <taxon>Danionidae</taxon>
        <taxon>Danioninae</taxon>
        <taxon>Danionella</taxon>
    </lineage>
</organism>
<name>A0A553R9J3_9TELE</name>
<keyword evidence="3" id="KW-1185">Reference proteome</keyword>